<reference evidence="6" key="1">
    <citation type="journal article" date="2021" name="bioRxiv">
        <title>Unraveling nitrogen, sulfur and carbon metabolic pathways and microbial community transcriptional responses to substrate deprivation and toxicity stresses in a bioreactor mimicking anoxic brackish coastal sediment conditions.</title>
        <authorList>
            <person name="Martins P.D."/>
            <person name="Echeveste M.J."/>
            <person name="Arshad A."/>
            <person name="Kurth J."/>
            <person name="Ouboter H."/>
            <person name="Jetten M.S.M."/>
            <person name="Welte C.U."/>
        </authorList>
    </citation>
    <scope>NUCLEOTIDE SEQUENCE</scope>
    <source>
        <strain evidence="6">MAG_39</strain>
    </source>
</reference>
<dbReference type="GO" id="GO:0017089">
    <property type="term" value="F:glycolipid transfer activity"/>
    <property type="evidence" value="ECO:0007669"/>
    <property type="project" value="TreeGrafter"/>
</dbReference>
<dbReference type="Pfam" id="PF06835">
    <property type="entry name" value="LptC"/>
    <property type="match status" value="1"/>
</dbReference>
<dbReference type="GO" id="GO:0030288">
    <property type="term" value="C:outer membrane-bounded periplasmic space"/>
    <property type="evidence" value="ECO:0007669"/>
    <property type="project" value="TreeGrafter"/>
</dbReference>
<sequence>MLIFYMKKALFLLASLLFVGVLAIYSYKEGDMKAKVRLGESSSMDDIRITQKKEGAVKWVLYSKKAVFVTDNEVKLTSVQIRFPEKELSLTSERGAYDIGKRNLTIEGNIKASTKDYDIIASTLLWDSSRNELLSDREVRIVGKRFFVEGGGMVATSDSAKLHNKVKAVFDEK</sequence>
<accession>A0A953J5S6</accession>
<keyword evidence="2" id="KW-0997">Cell inner membrane</keyword>
<evidence type="ECO:0000256" key="4">
    <source>
        <dbReference type="ARBA" id="ARBA00022989"/>
    </source>
</evidence>
<dbReference type="InterPro" id="IPR052363">
    <property type="entry name" value="LPS_export_LptC"/>
</dbReference>
<dbReference type="Proteomes" id="UP000705867">
    <property type="component" value="Unassembled WGS sequence"/>
</dbReference>
<dbReference type="Gene3D" id="2.60.450.10">
    <property type="entry name" value="Lipopolysaccharide (LPS) transport protein A like domain"/>
    <property type="match status" value="1"/>
</dbReference>
<dbReference type="PANTHER" id="PTHR37481:SF1">
    <property type="entry name" value="LIPOPOLYSACCHARIDE EXPORT SYSTEM PROTEIN LPTC"/>
    <property type="match status" value="1"/>
</dbReference>
<name>A0A953J5S6_9BACT</name>
<keyword evidence="5" id="KW-0472">Membrane</keyword>
<evidence type="ECO:0000256" key="1">
    <source>
        <dbReference type="ARBA" id="ARBA00022475"/>
    </source>
</evidence>
<gene>
    <name evidence="6" type="primary">lptC</name>
    <name evidence="6" type="ORF">K8I29_11215</name>
</gene>
<dbReference type="AlphaFoldDB" id="A0A953J5S6"/>
<keyword evidence="1" id="KW-1003">Cell membrane</keyword>
<evidence type="ECO:0000256" key="2">
    <source>
        <dbReference type="ARBA" id="ARBA00022519"/>
    </source>
</evidence>
<dbReference type="GO" id="GO:0005886">
    <property type="term" value="C:plasma membrane"/>
    <property type="evidence" value="ECO:0007669"/>
    <property type="project" value="InterPro"/>
</dbReference>
<dbReference type="PANTHER" id="PTHR37481">
    <property type="entry name" value="LIPOPOLYSACCHARIDE EXPORT SYSTEM PROTEIN LPTC"/>
    <property type="match status" value="1"/>
</dbReference>
<evidence type="ECO:0000313" key="6">
    <source>
        <dbReference type="EMBL" id="MBZ0156761.1"/>
    </source>
</evidence>
<proteinExistence type="predicted"/>
<keyword evidence="3" id="KW-0812">Transmembrane</keyword>
<protein>
    <submittedName>
        <fullName evidence="6">LPS export ABC transporter periplasmic protein LptC</fullName>
    </submittedName>
</protein>
<organism evidence="6 7">
    <name type="scientific">Candidatus Nitrobium versatile</name>
    <dbReference type="NCBI Taxonomy" id="2884831"/>
    <lineage>
        <taxon>Bacteria</taxon>
        <taxon>Pseudomonadati</taxon>
        <taxon>Nitrospirota</taxon>
        <taxon>Nitrospiria</taxon>
        <taxon>Nitrospirales</taxon>
        <taxon>Nitrospiraceae</taxon>
        <taxon>Candidatus Nitrobium</taxon>
    </lineage>
</organism>
<dbReference type="InterPro" id="IPR010664">
    <property type="entry name" value="LipoPS_assembly_LptC-rel"/>
</dbReference>
<dbReference type="InterPro" id="IPR026265">
    <property type="entry name" value="LptC"/>
</dbReference>
<evidence type="ECO:0000313" key="7">
    <source>
        <dbReference type="Proteomes" id="UP000705867"/>
    </source>
</evidence>
<dbReference type="EMBL" id="JAIOIV010000090">
    <property type="protein sequence ID" value="MBZ0156761.1"/>
    <property type="molecule type" value="Genomic_DNA"/>
</dbReference>
<evidence type="ECO:0000256" key="3">
    <source>
        <dbReference type="ARBA" id="ARBA00022692"/>
    </source>
</evidence>
<dbReference type="GO" id="GO:0015221">
    <property type="term" value="F:lipopolysaccharide transmembrane transporter activity"/>
    <property type="evidence" value="ECO:0007669"/>
    <property type="project" value="InterPro"/>
</dbReference>
<dbReference type="NCBIfam" id="TIGR04409">
    <property type="entry name" value="LptC_YrbK"/>
    <property type="match status" value="1"/>
</dbReference>
<comment type="caution">
    <text evidence="6">The sequence shown here is derived from an EMBL/GenBank/DDBJ whole genome shotgun (WGS) entry which is preliminary data.</text>
</comment>
<evidence type="ECO:0000256" key="5">
    <source>
        <dbReference type="ARBA" id="ARBA00023136"/>
    </source>
</evidence>
<reference evidence="6" key="2">
    <citation type="submission" date="2021-08" db="EMBL/GenBank/DDBJ databases">
        <authorList>
            <person name="Dalcin Martins P."/>
        </authorList>
    </citation>
    <scope>NUCLEOTIDE SEQUENCE</scope>
    <source>
        <strain evidence="6">MAG_39</strain>
    </source>
</reference>
<keyword evidence="4" id="KW-1133">Transmembrane helix</keyword>